<reference evidence="1 2" key="1">
    <citation type="submission" date="2017-08" db="EMBL/GenBank/DDBJ databases">
        <authorList>
            <person name="de Groot N.N."/>
        </authorList>
    </citation>
    <scope>NUCLEOTIDE SEQUENCE [LARGE SCALE GENOMIC DNA]</scope>
    <source>
        <strain evidence="1 2">JC85</strain>
    </source>
</reference>
<evidence type="ECO:0000313" key="2">
    <source>
        <dbReference type="Proteomes" id="UP000219167"/>
    </source>
</evidence>
<organism evidence="1 2">
    <name type="scientific">Rhizobium subbaraonis</name>
    <dbReference type="NCBI Taxonomy" id="908946"/>
    <lineage>
        <taxon>Bacteria</taxon>
        <taxon>Pseudomonadati</taxon>
        <taxon>Pseudomonadota</taxon>
        <taxon>Alphaproteobacteria</taxon>
        <taxon>Hyphomicrobiales</taxon>
        <taxon>Rhizobiaceae</taxon>
        <taxon>Rhizobium/Agrobacterium group</taxon>
        <taxon>Rhizobium</taxon>
    </lineage>
</organism>
<gene>
    <name evidence="1" type="ORF">SAMN05892877_117143</name>
</gene>
<proteinExistence type="predicted"/>
<accession>A0A285UV47</accession>
<name>A0A285UV47_9HYPH</name>
<protein>
    <submittedName>
        <fullName evidence="1">Uncharacterized protein</fullName>
    </submittedName>
</protein>
<evidence type="ECO:0000313" key="1">
    <source>
        <dbReference type="EMBL" id="SOC45754.1"/>
    </source>
</evidence>
<dbReference type="Proteomes" id="UP000219167">
    <property type="component" value="Unassembled WGS sequence"/>
</dbReference>
<dbReference type="EMBL" id="OBQD01000017">
    <property type="protein sequence ID" value="SOC45754.1"/>
    <property type="molecule type" value="Genomic_DNA"/>
</dbReference>
<dbReference type="OrthoDB" id="7448384at2"/>
<sequence>MARYNKIFLGPVEKTKPQVKELLAAAALKPGRLAVISSGKFALAGATTVGKVWLIQDNYLAMKGVDTDWAQDSMAIGIEMEDDHLYAARIANGVNITAVGTALTPGANGTLAIASTSDLVVAYSDEVYNNNSGSEQLLRIRPAGSMSYLSAAS</sequence>
<dbReference type="RefSeq" id="WP_097142188.1">
    <property type="nucleotide sequence ID" value="NZ_OBQD01000017.1"/>
</dbReference>
<dbReference type="AlphaFoldDB" id="A0A285UV47"/>
<keyword evidence="2" id="KW-1185">Reference proteome</keyword>